<accession>A0A927FFS0</accession>
<dbReference type="Proteomes" id="UP000647424">
    <property type="component" value="Unassembled WGS sequence"/>
</dbReference>
<evidence type="ECO:0000313" key="3">
    <source>
        <dbReference type="Proteomes" id="UP000647424"/>
    </source>
</evidence>
<proteinExistence type="predicted"/>
<evidence type="ECO:0000313" key="2">
    <source>
        <dbReference type="EMBL" id="MBD8049856.1"/>
    </source>
</evidence>
<reference evidence="2" key="1">
    <citation type="submission" date="2020-09" db="EMBL/GenBank/DDBJ databases">
        <title>Genome seq and assembly of Limnohabitants sp.</title>
        <authorList>
            <person name="Chhetri G."/>
        </authorList>
    </citation>
    <scope>NUCLEOTIDE SEQUENCE</scope>
    <source>
        <strain evidence="2">JUR4</strain>
    </source>
</reference>
<name>A0A927FFS0_9BURK</name>
<sequence length="234" mass="26694">MKHLKFSVIAGAALLALAWVSTSRNMGTDWFPLRSGEVTTYDVRYNEEAVRDKETWTLRTRGPVSWQGHEYMQRHHSQGVAFFLEVSDKGVRRVAHQTDLDREPLADEVPQWVLKAPYTLGTEWTTTTVPYLLMRKNEHPRELKHSHKAQMSWRIDSVNDSVKLRSGEVLSPCLHVVGQAFLNLYTDPVNGFSDVPLTSHEWYCQGVGLVKFTRTEKVPPGFMTGGELVAEQVR</sequence>
<evidence type="ECO:0000256" key="1">
    <source>
        <dbReference type="SAM" id="SignalP"/>
    </source>
</evidence>
<keyword evidence="1" id="KW-0732">Signal</keyword>
<gene>
    <name evidence="2" type="ORF">IC609_04830</name>
</gene>
<dbReference type="RefSeq" id="WP_191818300.1">
    <property type="nucleotide sequence ID" value="NZ_JACYFT010000001.1"/>
</dbReference>
<feature type="signal peptide" evidence="1">
    <location>
        <begin position="1"/>
        <end position="18"/>
    </location>
</feature>
<feature type="chain" id="PRO_5036881915" evidence="1">
    <location>
        <begin position="19"/>
        <end position="234"/>
    </location>
</feature>
<comment type="caution">
    <text evidence="2">The sequence shown here is derived from an EMBL/GenBank/DDBJ whole genome shotgun (WGS) entry which is preliminary data.</text>
</comment>
<dbReference type="AlphaFoldDB" id="A0A927FFS0"/>
<protein>
    <submittedName>
        <fullName evidence="2">Uncharacterized protein</fullName>
    </submittedName>
</protein>
<organism evidence="2 3">
    <name type="scientific">Limnohabitans radicicola</name>
    <dbReference type="NCBI Taxonomy" id="2771427"/>
    <lineage>
        <taxon>Bacteria</taxon>
        <taxon>Pseudomonadati</taxon>
        <taxon>Pseudomonadota</taxon>
        <taxon>Betaproteobacteria</taxon>
        <taxon>Burkholderiales</taxon>
        <taxon>Comamonadaceae</taxon>
        <taxon>Limnohabitans</taxon>
    </lineage>
</organism>
<keyword evidence="3" id="KW-1185">Reference proteome</keyword>
<dbReference type="EMBL" id="JACYFT010000001">
    <property type="protein sequence ID" value="MBD8049856.1"/>
    <property type="molecule type" value="Genomic_DNA"/>
</dbReference>